<keyword evidence="1" id="KW-0677">Repeat</keyword>
<dbReference type="InterPro" id="IPR002110">
    <property type="entry name" value="Ankyrin_rpt"/>
</dbReference>
<feature type="compositionally biased region" description="Polar residues" evidence="4">
    <location>
        <begin position="287"/>
        <end position="303"/>
    </location>
</feature>
<feature type="region of interest" description="Disordered" evidence="4">
    <location>
        <begin position="556"/>
        <end position="577"/>
    </location>
</feature>
<organism evidence="6 7">
    <name type="scientific">Favolaschia claudopus</name>
    <dbReference type="NCBI Taxonomy" id="2862362"/>
    <lineage>
        <taxon>Eukaryota</taxon>
        <taxon>Fungi</taxon>
        <taxon>Dikarya</taxon>
        <taxon>Basidiomycota</taxon>
        <taxon>Agaricomycotina</taxon>
        <taxon>Agaricomycetes</taxon>
        <taxon>Agaricomycetidae</taxon>
        <taxon>Agaricales</taxon>
        <taxon>Marasmiineae</taxon>
        <taxon>Mycenaceae</taxon>
        <taxon>Favolaschia</taxon>
    </lineage>
</organism>
<dbReference type="SUPFAM" id="SSF48403">
    <property type="entry name" value="Ankyrin repeat"/>
    <property type="match status" value="1"/>
</dbReference>
<comment type="caution">
    <text evidence="6">The sequence shown here is derived from an EMBL/GenBank/DDBJ whole genome shotgun (WGS) entry which is preliminary data.</text>
</comment>
<feature type="region of interest" description="Disordered" evidence="4">
    <location>
        <begin position="283"/>
        <end position="306"/>
    </location>
</feature>
<proteinExistence type="predicted"/>
<dbReference type="PROSITE" id="PS50088">
    <property type="entry name" value="ANK_REPEAT"/>
    <property type="match status" value="2"/>
</dbReference>
<evidence type="ECO:0000256" key="5">
    <source>
        <dbReference type="SAM" id="Phobius"/>
    </source>
</evidence>
<feature type="transmembrane region" description="Helical" evidence="5">
    <location>
        <begin position="179"/>
        <end position="199"/>
    </location>
</feature>
<evidence type="ECO:0000256" key="4">
    <source>
        <dbReference type="SAM" id="MobiDB-lite"/>
    </source>
</evidence>
<evidence type="ECO:0000313" key="7">
    <source>
        <dbReference type="Proteomes" id="UP001362999"/>
    </source>
</evidence>
<gene>
    <name evidence="6" type="ORF">R3P38DRAFT_3091404</name>
</gene>
<keyword evidence="5" id="KW-0812">Transmembrane</keyword>
<sequence length="577" mass="63140">MSHELPCLPAEPEISGIGVRVAIYVQNLLSFIPAISALADGEVATYELDAVRDQSATILITAFGILISAMVQTQTLGLSGFHANIVLYLSWMNNTNTFIYFLLYVQHKSQLGPHQIRNDFISWINHIKAHFSKSVTVDERPDETLKLQGATESTADFENADVQPRSILSLFFRVNVRGVVALLGSLHLSMMSALGIWVWSRPLHFGIEEEVNACALDLSSLIVVGRSVPLSSPGLRIWSLIIYSALVVPGLNLLGPFFLFILIVRFTSSWRAKRQMDFRHARRASKLRSSGINPPKPNSQTPGVTKRARSLAKRSLWALQMWYNPLLLPTVLGLVFLFAINIIFIVSIEVTLRQNSALIDPGESDWTFGQTLALLMLVLPLRDLRVFGARKDVSAGLRNAVNWQAHTEILWDLVRRGADVNVEAEGAPYPTALLLAVKQRRDAEFTRILLSSGANPDIPDSEDCTALQAASANGDREIVKLLLAHGANPNLEGGQYGTALQAAAAAGHTEIVKLLLEHGADASIQGGRYGSALQAAAASSGENSNAEIVELLQLHPRAQSQDHTRNSQSGSGRRWFG</sequence>
<accession>A0AAV9ZSP5</accession>
<dbReference type="InterPro" id="IPR036770">
    <property type="entry name" value="Ankyrin_rpt-contain_sf"/>
</dbReference>
<dbReference type="GO" id="GO:0004842">
    <property type="term" value="F:ubiquitin-protein transferase activity"/>
    <property type="evidence" value="ECO:0007669"/>
    <property type="project" value="TreeGrafter"/>
</dbReference>
<dbReference type="Proteomes" id="UP001362999">
    <property type="component" value="Unassembled WGS sequence"/>
</dbReference>
<feature type="repeat" description="ANK" evidence="3">
    <location>
        <begin position="495"/>
        <end position="527"/>
    </location>
</feature>
<dbReference type="PANTHER" id="PTHR24171:SF8">
    <property type="entry name" value="BRCA1-ASSOCIATED RING DOMAIN PROTEIN 1"/>
    <property type="match status" value="1"/>
</dbReference>
<dbReference type="SMART" id="SM00248">
    <property type="entry name" value="ANK"/>
    <property type="match status" value="3"/>
</dbReference>
<feature type="transmembrane region" description="Helical" evidence="5">
    <location>
        <begin position="85"/>
        <end position="105"/>
    </location>
</feature>
<dbReference type="AlphaFoldDB" id="A0AAV9ZSP5"/>
<evidence type="ECO:0000256" key="2">
    <source>
        <dbReference type="ARBA" id="ARBA00023043"/>
    </source>
</evidence>
<dbReference type="EMBL" id="JAWWNJ010000115">
    <property type="protein sequence ID" value="KAK6991913.1"/>
    <property type="molecule type" value="Genomic_DNA"/>
</dbReference>
<name>A0AAV9ZSP5_9AGAR</name>
<keyword evidence="2 3" id="KW-0040">ANK repeat</keyword>
<evidence type="ECO:0000256" key="3">
    <source>
        <dbReference type="PROSITE-ProRule" id="PRU00023"/>
    </source>
</evidence>
<dbReference type="Gene3D" id="1.25.40.20">
    <property type="entry name" value="Ankyrin repeat-containing domain"/>
    <property type="match status" value="1"/>
</dbReference>
<keyword evidence="5" id="KW-1133">Transmembrane helix</keyword>
<dbReference type="Pfam" id="PF12796">
    <property type="entry name" value="Ank_2"/>
    <property type="match status" value="2"/>
</dbReference>
<dbReference type="GO" id="GO:0085020">
    <property type="term" value="P:protein K6-linked ubiquitination"/>
    <property type="evidence" value="ECO:0007669"/>
    <property type="project" value="TreeGrafter"/>
</dbReference>
<keyword evidence="5" id="KW-0472">Membrane</keyword>
<evidence type="ECO:0000256" key="1">
    <source>
        <dbReference type="ARBA" id="ARBA00022737"/>
    </source>
</evidence>
<evidence type="ECO:0000313" key="6">
    <source>
        <dbReference type="EMBL" id="KAK6991913.1"/>
    </source>
</evidence>
<dbReference type="PANTHER" id="PTHR24171">
    <property type="entry name" value="ANKYRIN REPEAT DOMAIN-CONTAINING PROTEIN 39-RELATED"/>
    <property type="match status" value="1"/>
</dbReference>
<feature type="repeat" description="ANK" evidence="3">
    <location>
        <begin position="462"/>
        <end position="494"/>
    </location>
</feature>
<feature type="transmembrane region" description="Helical" evidence="5">
    <location>
        <begin position="237"/>
        <end position="264"/>
    </location>
</feature>
<reference evidence="6 7" key="1">
    <citation type="journal article" date="2024" name="J Genomics">
        <title>Draft genome sequencing and assembly of Favolaschia claudopus CIRM-BRFM 2984 isolated from oak limbs.</title>
        <authorList>
            <person name="Navarro D."/>
            <person name="Drula E."/>
            <person name="Chaduli D."/>
            <person name="Cazenave R."/>
            <person name="Ahrendt S."/>
            <person name="Wang J."/>
            <person name="Lipzen A."/>
            <person name="Daum C."/>
            <person name="Barry K."/>
            <person name="Grigoriev I.V."/>
            <person name="Favel A."/>
            <person name="Rosso M.N."/>
            <person name="Martin F."/>
        </authorList>
    </citation>
    <scope>NUCLEOTIDE SEQUENCE [LARGE SCALE GENOMIC DNA]</scope>
    <source>
        <strain evidence="6 7">CIRM-BRFM 2984</strain>
    </source>
</reference>
<feature type="transmembrane region" description="Helical" evidence="5">
    <location>
        <begin position="56"/>
        <end position="73"/>
    </location>
</feature>
<protein>
    <submittedName>
        <fullName evidence="6">Uncharacterized protein</fullName>
    </submittedName>
</protein>
<keyword evidence="7" id="KW-1185">Reference proteome</keyword>
<feature type="transmembrane region" description="Helical" evidence="5">
    <location>
        <begin position="322"/>
        <end position="346"/>
    </location>
</feature>
<dbReference type="PROSITE" id="PS50297">
    <property type="entry name" value="ANK_REP_REGION"/>
    <property type="match status" value="2"/>
</dbReference>